<dbReference type="SUPFAM" id="SSF81383">
    <property type="entry name" value="F-box domain"/>
    <property type="match status" value="1"/>
</dbReference>
<dbReference type="VEuPathDB" id="FungiDB:P175DRAFT_0555916"/>
<feature type="domain" description="F-box" evidence="1">
    <location>
        <begin position="1"/>
        <end position="47"/>
    </location>
</feature>
<dbReference type="InterPro" id="IPR015943">
    <property type="entry name" value="WD40/YVTN_repeat-like_dom_sf"/>
</dbReference>
<evidence type="ECO:0000259" key="1">
    <source>
        <dbReference type="PROSITE" id="PS50181"/>
    </source>
</evidence>
<dbReference type="Proteomes" id="UP000244073">
    <property type="component" value="Unassembled WGS sequence"/>
</dbReference>
<dbReference type="AlphaFoldDB" id="A0A2T5M408"/>
<dbReference type="Pfam" id="PF12937">
    <property type="entry name" value="F-box-like"/>
    <property type="match status" value="1"/>
</dbReference>
<dbReference type="SUPFAM" id="SSF50978">
    <property type="entry name" value="WD40 repeat-like"/>
    <property type="match status" value="1"/>
</dbReference>
<protein>
    <recommendedName>
        <fullName evidence="1">F-box domain-containing protein</fullName>
    </recommendedName>
</protein>
<dbReference type="InterPro" id="IPR036047">
    <property type="entry name" value="F-box-like_dom_sf"/>
</dbReference>
<proteinExistence type="predicted"/>
<dbReference type="EMBL" id="MSFN02000002">
    <property type="protein sequence ID" value="PTU23269.1"/>
    <property type="molecule type" value="Genomic_DNA"/>
</dbReference>
<organism evidence="2 3">
    <name type="scientific">Aspergillus ochraceoroseus IBT 24754</name>
    <dbReference type="NCBI Taxonomy" id="1392256"/>
    <lineage>
        <taxon>Eukaryota</taxon>
        <taxon>Fungi</taxon>
        <taxon>Dikarya</taxon>
        <taxon>Ascomycota</taxon>
        <taxon>Pezizomycotina</taxon>
        <taxon>Eurotiomycetes</taxon>
        <taxon>Eurotiomycetidae</taxon>
        <taxon>Eurotiales</taxon>
        <taxon>Aspergillaceae</taxon>
        <taxon>Aspergillus</taxon>
        <taxon>Aspergillus subgen. Nidulantes</taxon>
    </lineage>
</organism>
<evidence type="ECO:0000313" key="2">
    <source>
        <dbReference type="EMBL" id="PTU23269.1"/>
    </source>
</evidence>
<gene>
    <name evidence="2" type="ORF">P175DRAFT_0555916</name>
</gene>
<dbReference type="PROSITE" id="PS50181">
    <property type="entry name" value="FBOX"/>
    <property type="match status" value="1"/>
</dbReference>
<dbReference type="SMART" id="SM00256">
    <property type="entry name" value="FBOX"/>
    <property type="match status" value="1"/>
</dbReference>
<dbReference type="RefSeq" id="XP_040754661.1">
    <property type="nucleotide sequence ID" value="XM_040900655.1"/>
</dbReference>
<reference evidence="2 3" key="1">
    <citation type="journal article" date="2018" name="Proc. Natl. Acad. Sci. U.S.A.">
        <title>Linking secondary metabolites to gene clusters through genome sequencing of six diverse Aspergillus species.</title>
        <authorList>
            <person name="Kaerboelling I."/>
            <person name="Vesth T.C."/>
            <person name="Frisvad J.C."/>
            <person name="Nybo J.L."/>
            <person name="Theobald S."/>
            <person name="Kuo A."/>
            <person name="Bowyer P."/>
            <person name="Matsuda Y."/>
            <person name="Mondo S."/>
            <person name="Lyhne E.K."/>
            <person name="Kogle M.E."/>
            <person name="Clum A."/>
            <person name="Lipzen A."/>
            <person name="Salamov A."/>
            <person name="Ngan C.Y."/>
            <person name="Daum C."/>
            <person name="Chiniquy J."/>
            <person name="Barry K."/>
            <person name="LaButti K."/>
            <person name="Haridas S."/>
            <person name="Simmons B.A."/>
            <person name="Magnuson J.K."/>
            <person name="Mortensen U.H."/>
            <person name="Larsen T.O."/>
            <person name="Grigoriev I.V."/>
            <person name="Baker S.E."/>
            <person name="Andersen M.R."/>
        </authorList>
    </citation>
    <scope>NUCLEOTIDE SEQUENCE [LARGE SCALE GENOMIC DNA]</scope>
    <source>
        <strain evidence="2 3">IBT 24754</strain>
    </source>
</reference>
<sequence length="588" mass="65775">MLLSELPPEIVYLIAKNLPTASALAHLAQTCHRLHEIVAGEDWWIFRAFVHSQFPGIQTPPFWKDVAQALTSRSRALDRHGIIGRFILRPAVAGELGGSRQATRGDNPTHGYRPAIDSYEIWNGSSWHDRKEVLAWGAAHELFLRVKQYGRNQEQEWVIFNDLQHISSHDDICGIHILRPEHASKTSEQEHLILARMRGELIHLAIAPKDRTHEYRQKFITDGLEIERTDMSDGLEPILAAHLGNGTVAFYSTTTGDPEVEAFARLRINAEGSVRNKCSKFLSSTHFAVGTGRSEDAIAISTISQARVSLDREISAFDLDTSYGLSVKNNVTALAPLNGQIVGGSPGTAFLAAWGDGAVRLHDLRSHRSHEMTYKDIADENPTYCIHPFGHDRFIAGAGGDAVVKIFDLRMAKTYSYQTARANSPKMTLPNRPTYPSKDFSIFLSHLPPTPLNTLSRHRGTRNRYRGPIYTMSSPSLLSPTIYTGIAGGILQLHFVSTDDLAGSNGDWYRDSFDLRSEATRFGPFPNDTLDLSGYERPDSKDTTTCSKLRTQQPYAYVGDDDVANEMSTGWDRRWIPLERPGVWRRQD</sequence>
<dbReference type="Gene3D" id="2.130.10.10">
    <property type="entry name" value="YVTN repeat-like/Quinoprotein amine dehydrogenase"/>
    <property type="match status" value="1"/>
</dbReference>
<accession>A0A2T5M408</accession>
<dbReference type="InterPro" id="IPR001810">
    <property type="entry name" value="F-box_dom"/>
</dbReference>
<name>A0A2T5M408_9EURO</name>
<dbReference type="InterPro" id="IPR036322">
    <property type="entry name" value="WD40_repeat_dom_sf"/>
</dbReference>
<comment type="caution">
    <text evidence="2">The sequence shown here is derived from an EMBL/GenBank/DDBJ whole genome shotgun (WGS) entry which is preliminary data.</text>
</comment>
<dbReference type="GeneID" id="63817539"/>
<evidence type="ECO:0000313" key="3">
    <source>
        <dbReference type="Proteomes" id="UP000244073"/>
    </source>
</evidence>
<dbReference type="OrthoDB" id="1259151at2759"/>